<evidence type="ECO:0000313" key="3">
    <source>
        <dbReference type="Proteomes" id="UP001642540"/>
    </source>
</evidence>
<protein>
    <submittedName>
        <fullName evidence="2">Uncharacterized protein</fullName>
    </submittedName>
</protein>
<organism evidence="2 3">
    <name type="scientific">Orchesella dallaii</name>
    <dbReference type="NCBI Taxonomy" id="48710"/>
    <lineage>
        <taxon>Eukaryota</taxon>
        <taxon>Metazoa</taxon>
        <taxon>Ecdysozoa</taxon>
        <taxon>Arthropoda</taxon>
        <taxon>Hexapoda</taxon>
        <taxon>Collembola</taxon>
        <taxon>Entomobryomorpha</taxon>
        <taxon>Entomobryoidea</taxon>
        <taxon>Orchesellidae</taxon>
        <taxon>Orchesellinae</taxon>
        <taxon>Orchesella</taxon>
    </lineage>
</organism>
<feature type="compositionally biased region" description="Basic and acidic residues" evidence="1">
    <location>
        <begin position="49"/>
        <end position="61"/>
    </location>
</feature>
<feature type="compositionally biased region" description="Polar residues" evidence="1">
    <location>
        <begin position="62"/>
        <end position="72"/>
    </location>
</feature>
<dbReference type="Gene3D" id="3.40.50.360">
    <property type="match status" value="1"/>
</dbReference>
<dbReference type="Proteomes" id="UP001642540">
    <property type="component" value="Unassembled WGS sequence"/>
</dbReference>
<gene>
    <name evidence="2" type="ORF">ODALV1_LOCUS5194</name>
</gene>
<keyword evidence="3" id="KW-1185">Reference proteome</keyword>
<evidence type="ECO:0000256" key="1">
    <source>
        <dbReference type="SAM" id="MobiDB-lite"/>
    </source>
</evidence>
<evidence type="ECO:0000313" key="2">
    <source>
        <dbReference type="EMBL" id="CAL8082402.1"/>
    </source>
</evidence>
<sequence>MTGLPTANDLPHPGSRGKNCGLSVHHKGIHLGGYSLTFERPVFRNNRQDWRERSLNSKLDQKGTSGATQQKKQVGGTPKTELTQIDAAGSASVTTERSTADLLIAFGTTTGTAPSVIHEGDFSELPDQQLVTGWIKMQWLSSWFPQLVKGSSQMIQRNFGVSSVENPFLLYQFASPPLDLVTYEMYNYPAKKLHNRLKQLSGISPFEVCLCDDQHDCGYAGALNPYLERCWRAWVPENCTTNPDSVPVERYIY</sequence>
<accession>A0ABP1PYF6</accession>
<reference evidence="2 3" key="1">
    <citation type="submission" date="2024-08" db="EMBL/GenBank/DDBJ databases">
        <authorList>
            <person name="Cucini C."/>
            <person name="Frati F."/>
        </authorList>
    </citation>
    <scope>NUCLEOTIDE SEQUENCE [LARGE SCALE GENOMIC DNA]</scope>
</reference>
<feature type="region of interest" description="Disordered" evidence="1">
    <location>
        <begin position="49"/>
        <end position="79"/>
    </location>
</feature>
<dbReference type="EMBL" id="CAXLJM020000015">
    <property type="protein sequence ID" value="CAL8082402.1"/>
    <property type="molecule type" value="Genomic_DNA"/>
</dbReference>
<dbReference type="SUPFAM" id="SSF52218">
    <property type="entry name" value="Flavoproteins"/>
    <property type="match status" value="1"/>
</dbReference>
<proteinExistence type="predicted"/>
<name>A0ABP1PYF6_9HEXA</name>
<comment type="caution">
    <text evidence="2">The sequence shown here is derived from an EMBL/GenBank/DDBJ whole genome shotgun (WGS) entry which is preliminary data.</text>
</comment>
<dbReference type="InterPro" id="IPR029039">
    <property type="entry name" value="Flavoprotein-like_sf"/>
</dbReference>
<feature type="region of interest" description="Disordered" evidence="1">
    <location>
        <begin position="1"/>
        <end position="21"/>
    </location>
</feature>